<feature type="compositionally biased region" description="Basic and acidic residues" evidence="1">
    <location>
        <begin position="713"/>
        <end position="725"/>
    </location>
</feature>
<name>A0A0E9NJ63_SAICN</name>
<evidence type="ECO:0000259" key="2">
    <source>
        <dbReference type="Pfam" id="PF08639"/>
    </source>
</evidence>
<feature type="compositionally biased region" description="Basic and acidic residues" evidence="1">
    <location>
        <begin position="560"/>
        <end position="572"/>
    </location>
</feature>
<feature type="domain" description="DNA replication regulator Sld3 C-terminal" evidence="2">
    <location>
        <begin position="202"/>
        <end position="683"/>
    </location>
</feature>
<dbReference type="GO" id="GO:0031261">
    <property type="term" value="C:DNA replication preinitiation complex"/>
    <property type="evidence" value="ECO:0007669"/>
    <property type="project" value="TreeGrafter"/>
</dbReference>
<dbReference type="Proteomes" id="UP000033140">
    <property type="component" value="Unassembled WGS sequence"/>
</dbReference>
<feature type="region of interest" description="Disordered" evidence="1">
    <location>
        <begin position="713"/>
        <end position="737"/>
    </location>
</feature>
<dbReference type="Pfam" id="PF08639">
    <property type="entry name" value="Sld3_STD"/>
    <property type="match status" value="1"/>
</dbReference>
<dbReference type="AlphaFoldDB" id="A0A0E9NJ63"/>
<reference evidence="3 4" key="3">
    <citation type="journal article" date="2015" name="Genome Announc.">
        <title>Draft Genome Sequence of the Archiascomycetous Yeast Saitoella complicata.</title>
        <authorList>
            <person name="Yamauchi K."/>
            <person name="Kondo S."/>
            <person name="Hamamoto M."/>
            <person name="Takahashi Y."/>
            <person name="Ogura Y."/>
            <person name="Hayashi T."/>
            <person name="Nishida H."/>
        </authorList>
    </citation>
    <scope>NUCLEOTIDE SEQUENCE [LARGE SCALE GENOMIC DNA]</scope>
    <source>
        <strain evidence="3 4">NRRL Y-17804</strain>
    </source>
</reference>
<evidence type="ECO:0000313" key="4">
    <source>
        <dbReference type="Proteomes" id="UP000033140"/>
    </source>
</evidence>
<dbReference type="InterPro" id="IPR042511">
    <property type="entry name" value="Sld3"/>
</dbReference>
<feature type="region of interest" description="Disordered" evidence="1">
    <location>
        <begin position="362"/>
        <end position="383"/>
    </location>
</feature>
<dbReference type="Gene3D" id="1.20.58.2130">
    <property type="match status" value="1"/>
</dbReference>
<proteinExistence type="predicted"/>
<evidence type="ECO:0000256" key="1">
    <source>
        <dbReference type="SAM" id="MobiDB-lite"/>
    </source>
</evidence>
<dbReference type="PANTHER" id="PTHR28067:SF1">
    <property type="entry name" value="DNA REPLICATION REGULATOR SLD3"/>
    <property type="match status" value="1"/>
</dbReference>
<dbReference type="PANTHER" id="PTHR28067">
    <property type="entry name" value="DNA REPLICATION REGULATOR SLD3"/>
    <property type="match status" value="1"/>
</dbReference>
<feature type="compositionally biased region" description="Polar residues" evidence="1">
    <location>
        <begin position="464"/>
        <end position="474"/>
    </location>
</feature>
<keyword evidence="4" id="KW-1185">Reference proteome</keyword>
<dbReference type="STRING" id="698492.A0A0E9NJ63"/>
<sequence length="737" mass="81313">MDIDNRHERLTANACGLSAFIIQGPLASPGLNAAITIEPVGVVNRAYLSIDRVSAESPQLFTAQLPALASYDYVLIAAINSATGKRYGVVEKVDEGLYAFQWCRPDLGENDVTDALRKAADEEDVAFVGGGQSVFSIADDEDWWMQCIATHHHHKPKSDISPVGILIQDIPREPSEPVLQRPDISRSVLISHMPITPMAPEDMLKQVETQYLEALYMSKASLAYFAKTTLSRARVFFTRLSEDVMMGPPGAPGVDRFVAFLKEYTLSITQLEAKYRKESLPKLMETLAKSNEEDADVDGPHALSETELAYVARWTASWRAENPAVNVNLAALNKGVDALKTRETQLQIILLLELLALRPKDSDEALERNDSEPPKKRKKTKKAAEADEFEIRLNLLVDRLIMSQMLGGGKDIFSMFDDDDTTTTKEGDKDEVRQFCTQIIMPFYSSRLPEKCARLYEKCGGHETVQQPAPQVTSPEILRPKRPRKPENPRRILDGKPNIPSLSRSSTAPAAAGAMNPLLPEKEREKIGVPSLERLLSVSRGGVQSSKKFQNREVEFAFKDKDGKESKKDDGGRFGAGNSLRSKMAAATAAGNGPQARINKKKPAQTTRIAPEPRRNVQVSETPRVKRTVTAPPVPMTLPSPAVISSPSPTKSNRSQRVHDNFATPVKPRTLDMVAASPVDSRILGTPVQKRLFVDALGVPESPIPQSLALKETPMKERKQDHANADDDPFANLWGGY</sequence>
<comment type="caution">
    <text evidence="3">The sequence shown here is derived from an EMBL/GenBank/DDBJ whole genome shotgun (WGS) entry which is preliminary data.</text>
</comment>
<feature type="compositionally biased region" description="Polar residues" evidence="1">
    <location>
        <begin position="643"/>
        <end position="655"/>
    </location>
</feature>
<feature type="region of interest" description="Disordered" evidence="1">
    <location>
        <begin position="462"/>
        <end position="526"/>
    </location>
</feature>
<feature type="region of interest" description="Disordered" evidence="1">
    <location>
        <begin position="585"/>
        <end position="657"/>
    </location>
</feature>
<feature type="compositionally biased region" description="Basic and acidic residues" evidence="1">
    <location>
        <begin position="485"/>
        <end position="494"/>
    </location>
</feature>
<feature type="region of interest" description="Disordered" evidence="1">
    <location>
        <begin position="560"/>
        <end position="579"/>
    </location>
</feature>
<accession>A0A0E9NJ63</accession>
<reference evidence="3 4" key="2">
    <citation type="journal article" date="2014" name="J. Gen. Appl. Microbiol.">
        <title>The early diverging ascomycetous budding yeast Saitoella complicata has three histone deacetylases belonging to the Clr6, Hos2, and Rpd3 lineages.</title>
        <authorList>
            <person name="Nishida H."/>
            <person name="Matsumoto T."/>
            <person name="Kondo S."/>
            <person name="Hamamoto M."/>
            <person name="Yoshikawa H."/>
        </authorList>
    </citation>
    <scope>NUCLEOTIDE SEQUENCE [LARGE SCALE GENOMIC DNA]</scope>
    <source>
        <strain evidence="3 4">NRRL Y-17804</strain>
    </source>
</reference>
<evidence type="ECO:0000313" key="3">
    <source>
        <dbReference type="EMBL" id="GAO49435.1"/>
    </source>
</evidence>
<dbReference type="EMBL" id="BACD03000022">
    <property type="protein sequence ID" value="GAO49435.1"/>
    <property type="molecule type" value="Genomic_DNA"/>
</dbReference>
<reference evidence="3 4" key="1">
    <citation type="journal article" date="2011" name="J. Gen. Appl. Microbiol.">
        <title>Draft genome sequencing of the enigmatic yeast Saitoella complicata.</title>
        <authorList>
            <person name="Nishida H."/>
            <person name="Hamamoto M."/>
            <person name="Sugiyama J."/>
        </authorList>
    </citation>
    <scope>NUCLEOTIDE SEQUENCE [LARGE SCALE GENOMIC DNA]</scope>
    <source>
        <strain evidence="3 4">NRRL Y-17804</strain>
    </source>
</reference>
<dbReference type="GO" id="GO:0006270">
    <property type="term" value="P:DNA replication initiation"/>
    <property type="evidence" value="ECO:0007669"/>
    <property type="project" value="InterPro"/>
</dbReference>
<dbReference type="InterPro" id="IPR013948">
    <property type="entry name" value="DNA_replication_reg_Sld3_C"/>
</dbReference>
<protein>
    <recommendedName>
        <fullName evidence="2">DNA replication regulator Sld3 C-terminal domain-containing protein</fullName>
    </recommendedName>
</protein>
<organism evidence="3 4">
    <name type="scientific">Saitoella complicata (strain BCRC 22490 / CBS 7301 / JCM 7358 / NBRC 10748 / NRRL Y-17804)</name>
    <dbReference type="NCBI Taxonomy" id="698492"/>
    <lineage>
        <taxon>Eukaryota</taxon>
        <taxon>Fungi</taxon>
        <taxon>Dikarya</taxon>
        <taxon>Ascomycota</taxon>
        <taxon>Taphrinomycotina</taxon>
        <taxon>Taphrinomycotina incertae sedis</taxon>
        <taxon>Saitoella</taxon>
    </lineage>
</organism>
<feature type="compositionally biased region" description="Basic and acidic residues" evidence="1">
    <location>
        <begin position="362"/>
        <end position="374"/>
    </location>
</feature>
<gene>
    <name evidence="3" type="ORF">G7K_3585-t1</name>
</gene>